<dbReference type="PRINTS" id="PR00315">
    <property type="entry name" value="ELONGATNFCT"/>
</dbReference>
<keyword evidence="4 8" id="KW-0460">Magnesium</keyword>
<dbReference type="Gene3D" id="3.40.50.300">
    <property type="entry name" value="P-loop containing nucleotide triphosphate hydrolases"/>
    <property type="match status" value="1"/>
</dbReference>
<dbReference type="RefSeq" id="WP_234749052.1">
    <property type="nucleotide sequence ID" value="NZ_BAAAWN010000001.1"/>
</dbReference>
<keyword evidence="2 8" id="KW-0251">Elongation factor</keyword>
<comment type="catalytic activity">
    <reaction evidence="8">
        <text>GTP + H2O = GDP + phosphate + H(+)</text>
        <dbReference type="Rhea" id="RHEA:19669"/>
        <dbReference type="ChEBI" id="CHEBI:15377"/>
        <dbReference type="ChEBI" id="CHEBI:15378"/>
        <dbReference type="ChEBI" id="CHEBI:37565"/>
        <dbReference type="ChEBI" id="CHEBI:43474"/>
        <dbReference type="ChEBI" id="CHEBI:58189"/>
        <dbReference type="EC" id="3.6.5.3"/>
    </reaction>
</comment>
<dbReference type="InterPro" id="IPR005225">
    <property type="entry name" value="Small_GTP-bd"/>
</dbReference>
<dbReference type="InterPro" id="IPR004541">
    <property type="entry name" value="Transl_elong_EFTu/EF1A_bac/org"/>
</dbReference>
<organism evidence="10 11">
    <name type="scientific">Arthrobacter ramosus</name>
    <dbReference type="NCBI Taxonomy" id="1672"/>
    <lineage>
        <taxon>Bacteria</taxon>
        <taxon>Bacillati</taxon>
        <taxon>Actinomycetota</taxon>
        <taxon>Actinomycetes</taxon>
        <taxon>Micrococcales</taxon>
        <taxon>Micrococcaceae</taxon>
        <taxon>Arthrobacter</taxon>
    </lineage>
</organism>
<feature type="binding site" evidence="8">
    <location>
        <begin position="19"/>
        <end position="26"/>
    </location>
    <ligand>
        <name>GTP</name>
        <dbReference type="ChEBI" id="CHEBI:37565"/>
    </ligand>
</feature>
<keyword evidence="6 8" id="KW-0342">GTP-binding</keyword>
<protein>
    <recommendedName>
        <fullName evidence="7 8">Elongation factor Tu</fullName>
        <shortName evidence="8">EF-Tu</shortName>
        <ecNumber evidence="8">3.6.5.3</ecNumber>
    </recommendedName>
</protein>
<dbReference type="PANTHER" id="PTHR43721:SF22">
    <property type="entry name" value="ELONGATION FACTOR TU, MITOCHONDRIAL"/>
    <property type="match status" value="1"/>
</dbReference>
<dbReference type="NCBIfam" id="NF009372">
    <property type="entry name" value="PRK12735.1"/>
    <property type="match status" value="1"/>
</dbReference>
<comment type="caution">
    <text evidence="10">The sequence shown here is derived from an EMBL/GenBank/DDBJ whole genome shotgun (WGS) entry which is preliminary data.</text>
</comment>
<dbReference type="InterPro" id="IPR009001">
    <property type="entry name" value="Transl_elong_EF1A/Init_IF2_C"/>
</dbReference>
<dbReference type="Pfam" id="PF03143">
    <property type="entry name" value="GTP_EFTU_D3"/>
    <property type="match status" value="1"/>
</dbReference>
<dbReference type="PROSITE" id="PS00301">
    <property type="entry name" value="G_TR_1"/>
    <property type="match status" value="1"/>
</dbReference>
<dbReference type="InterPro" id="IPR000795">
    <property type="entry name" value="T_Tr_GTP-bd_dom"/>
</dbReference>
<dbReference type="PANTHER" id="PTHR43721">
    <property type="entry name" value="ELONGATION FACTOR TU-RELATED"/>
    <property type="match status" value="1"/>
</dbReference>
<keyword evidence="1 8" id="KW-0547">Nucleotide-binding</keyword>
<dbReference type="InterPro" id="IPR050055">
    <property type="entry name" value="EF-Tu_GTPase"/>
</dbReference>
<evidence type="ECO:0000256" key="6">
    <source>
        <dbReference type="ARBA" id="ARBA00023134"/>
    </source>
</evidence>
<dbReference type="InterPro" id="IPR004160">
    <property type="entry name" value="Transl_elong_EFTu/EF1A_C"/>
</dbReference>
<dbReference type="SUPFAM" id="SSF50447">
    <property type="entry name" value="Translation proteins"/>
    <property type="match status" value="1"/>
</dbReference>
<feature type="binding site" evidence="8">
    <location>
        <begin position="138"/>
        <end position="141"/>
    </location>
    <ligand>
        <name>GTP</name>
        <dbReference type="ChEBI" id="CHEBI:37565"/>
    </ligand>
</feature>
<dbReference type="CDD" id="cd01884">
    <property type="entry name" value="EF_Tu"/>
    <property type="match status" value="1"/>
</dbReference>
<dbReference type="SUPFAM" id="SSF50465">
    <property type="entry name" value="EF-Tu/eEF-1alpha/eIF2-gamma C-terminal domain"/>
    <property type="match status" value="1"/>
</dbReference>
<dbReference type="InterPro" id="IPR004161">
    <property type="entry name" value="EFTu-like_2"/>
</dbReference>
<dbReference type="GO" id="GO:0003746">
    <property type="term" value="F:translation elongation factor activity"/>
    <property type="evidence" value="ECO:0007669"/>
    <property type="project" value="UniProtKB-KW"/>
</dbReference>
<dbReference type="Pfam" id="PF03144">
    <property type="entry name" value="GTP_EFTU_D2"/>
    <property type="match status" value="1"/>
</dbReference>
<dbReference type="InterPro" id="IPR041709">
    <property type="entry name" value="EF-Tu_GTP-bd"/>
</dbReference>
<keyword evidence="8" id="KW-0479">Metal-binding</keyword>
<sequence length="396" mass="43663">MAKAKFERTKPHVNIGTIGHVDHGKTTLTAAISKVLYDKYPTLNEQRDFASIDSAPEERQRGITINISHVEYQTEKRHYAHVDAPGHADYIKNMITGAAQMDGAILVVAATDGPMAQTREHVLLARQVGVPYLLVALNKSDMVDDEELLDLVEMEVRELLSAQGFDGDDAPVVRVSGLKALEGDPVWVKSVEDLMEAVDNSVPDPVRDRDKPFLMPIEDVFTITGRGTVVTGRAERGTLAINSEVEIVGIRPIQKTTVTGIEMFHKQLDEAWAGENCGLLLRGLKRDDVERGQVVVKPGSITPHTDFEANVYILSKDEGGRHNPFYSNYRPQFYFRTTDVTGVITLPEGTEMVMPGDNTEMTVELIQPIAMEEGLGFAIREGGRTVGSGRVTKIIK</sequence>
<dbReference type="NCBIfam" id="TIGR00231">
    <property type="entry name" value="small_GTP"/>
    <property type="match status" value="1"/>
</dbReference>
<dbReference type="NCBIfam" id="TIGR00485">
    <property type="entry name" value="EF-Tu"/>
    <property type="match status" value="1"/>
</dbReference>
<dbReference type="InterPro" id="IPR009000">
    <property type="entry name" value="Transl_B-barrel_sf"/>
</dbReference>
<dbReference type="NCBIfam" id="NF009373">
    <property type="entry name" value="PRK12736.1"/>
    <property type="match status" value="1"/>
</dbReference>
<feature type="domain" description="Tr-type G" evidence="9">
    <location>
        <begin position="10"/>
        <end position="206"/>
    </location>
</feature>
<evidence type="ECO:0000313" key="11">
    <source>
        <dbReference type="Proteomes" id="UP001589702"/>
    </source>
</evidence>
<dbReference type="EC" id="3.6.5.3" evidence="8"/>
<dbReference type="CDD" id="cd03697">
    <property type="entry name" value="EFTU_II"/>
    <property type="match status" value="1"/>
</dbReference>
<dbReference type="InterPro" id="IPR027417">
    <property type="entry name" value="P-loop_NTPase"/>
</dbReference>
<dbReference type="EMBL" id="JBHMBC010000007">
    <property type="protein sequence ID" value="MFB9818740.1"/>
    <property type="molecule type" value="Genomic_DNA"/>
</dbReference>
<dbReference type="InterPro" id="IPR033720">
    <property type="entry name" value="EFTU_2"/>
</dbReference>
<name>A0ABV5XX26_ARTRM</name>
<accession>A0ABV5XX26</accession>
<keyword evidence="5 8" id="KW-0648">Protein biosynthesis</keyword>
<keyword evidence="3 8" id="KW-0378">Hydrolase</keyword>
<comment type="similarity">
    <text evidence="8">Belongs to the TRAFAC class translation factor GTPase superfamily. Classic translation factor GTPase family. EF-Tu/EF-1A subfamily.</text>
</comment>
<evidence type="ECO:0000259" key="9">
    <source>
        <dbReference type="PROSITE" id="PS51722"/>
    </source>
</evidence>
<keyword evidence="11" id="KW-1185">Reference proteome</keyword>
<dbReference type="InterPro" id="IPR031157">
    <property type="entry name" value="G_TR_CS"/>
</dbReference>
<dbReference type="Proteomes" id="UP001589702">
    <property type="component" value="Unassembled WGS sequence"/>
</dbReference>
<dbReference type="Pfam" id="PF00009">
    <property type="entry name" value="GTP_EFTU"/>
    <property type="match status" value="1"/>
</dbReference>
<proteinExistence type="inferred from homology"/>
<evidence type="ECO:0000256" key="1">
    <source>
        <dbReference type="ARBA" id="ARBA00022741"/>
    </source>
</evidence>
<gene>
    <name evidence="8 10" type="primary">tuf</name>
    <name evidence="10" type="ORF">ACFFP1_04410</name>
</gene>
<evidence type="ECO:0000256" key="5">
    <source>
        <dbReference type="ARBA" id="ARBA00022917"/>
    </source>
</evidence>
<evidence type="ECO:0000256" key="3">
    <source>
        <dbReference type="ARBA" id="ARBA00022801"/>
    </source>
</evidence>
<dbReference type="HAMAP" id="MF_00118_B">
    <property type="entry name" value="EF_Tu_B"/>
    <property type="match status" value="1"/>
</dbReference>
<evidence type="ECO:0000256" key="7">
    <source>
        <dbReference type="ARBA" id="ARBA00029554"/>
    </source>
</evidence>
<keyword evidence="8" id="KW-0963">Cytoplasm</keyword>
<dbReference type="SUPFAM" id="SSF52540">
    <property type="entry name" value="P-loop containing nucleoside triphosphate hydrolases"/>
    <property type="match status" value="1"/>
</dbReference>
<evidence type="ECO:0000256" key="4">
    <source>
        <dbReference type="ARBA" id="ARBA00022842"/>
    </source>
</evidence>
<dbReference type="Gene3D" id="2.40.30.10">
    <property type="entry name" value="Translation factors"/>
    <property type="match status" value="2"/>
</dbReference>
<feature type="binding site" evidence="8">
    <location>
        <begin position="83"/>
        <end position="87"/>
    </location>
    <ligand>
        <name>GTP</name>
        <dbReference type="ChEBI" id="CHEBI:37565"/>
    </ligand>
</feature>
<comment type="subunit">
    <text evidence="8">Monomer.</text>
</comment>
<evidence type="ECO:0000256" key="2">
    <source>
        <dbReference type="ARBA" id="ARBA00022768"/>
    </source>
</evidence>
<feature type="binding site" evidence="8">
    <location>
        <position position="26"/>
    </location>
    <ligand>
        <name>Mg(2+)</name>
        <dbReference type="ChEBI" id="CHEBI:18420"/>
    </ligand>
</feature>
<dbReference type="NCBIfam" id="NF000766">
    <property type="entry name" value="PRK00049.1"/>
    <property type="match status" value="1"/>
</dbReference>
<comment type="function">
    <text evidence="8">GTP hydrolase that promotes the GTP-dependent binding of aminoacyl-tRNA to the A-site of ribosomes during protein biosynthesis.</text>
</comment>
<dbReference type="CDD" id="cd03707">
    <property type="entry name" value="EFTU_III"/>
    <property type="match status" value="1"/>
</dbReference>
<reference evidence="10 11" key="1">
    <citation type="submission" date="2024-09" db="EMBL/GenBank/DDBJ databases">
        <authorList>
            <person name="Sun Q."/>
            <person name="Mori K."/>
        </authorList>
    </citation>
    <scope>NUCLEOTIDE SEQUENCE [LARGE SCALE GENOMIC DNA]</scope>
    <source>
        <strain evidence="10 11">JCM 1334</strain>
    </source>
</reference>
<evidence type="ECO:0000256" key="8">
    <source>
        <dbReference type="HAMAP-Rule" id="MF_00118"/>
    </source>
</evidence>
<evidence type="ECO:0000313" key="10">
    <source>
        <dbReference type="EMBL" id="MFB9818740.1"/>
    </source>
</evidence>
<dbReference type="PROSITE" id="PS51722">
    <property type="entry name" value="G_TR_2"/>
    <property type="match status" value="1"/>
</dbReference>
<comment type="subcellular location">
    <subcellularLocation>
        <location evidence="8">Cytoplasm</location>
    </subcellularLocation>
</comment>